<feature type="domain" description="Bifunctional inhibitor/plant lipid transfer protein/seed storage helical" evidence="5">
    <location>
        <begin position="51"/>
        <end position="162"/>
    </location>
</feature>
<feature type="compositionally biased region" description="Basic residues" evidence="4">
    <location>
        <begin position="94"/>
        <end position="109"/>
    </location>
</feature>
<dbReference type="InterPro" id="IPR036312">
    <property type="entry name" value="Bifun_inhib/LTP/seed_sf"/>
</dbReference>
<comment type="function">
    <text evidence="1">Plant non-specific lipid-transfer proteins transfer phospholipids as well as galactolipids across membranes. May play a role in wax or cutin deposition in the cell walls of expanding epidermal cells and certain secretory tissues.</text>
</comment>
<evidence type="ECO:0000313" key="7">
    <source>
        <dbReference type="Proteomes" id="UP000796880"/>
    </source>
</evidence>
<dbReference type="EMBL" id="VOIH02000010">
    <property type="protein sequence ID" value="KAF3436324.1"/>
    <property type="molecule type" value="Genomic_DNA"/>
</dbReference>
<sequence length="169" mass="18849">MHMKMIEILRIERVRFLTLTFYAGSGLLLLMLVPKSEGQIFPPPLPPRPLCSSQFALASYACSQIPFSPLPPPQPPSPPSPPDNGGHRLEHEHSHRHGHGHGHGHRHRHHDSPAEESCCRWVKQLDSQCVCDLLVRLPNFLSRPAHEYSVIVGDACNVSFPCGGRAIRI</sequence>
<gene>
    <name evidence="6" type="ORF">FNV43_RR23416</name>
</gene>
<proteinExistence type="predicted"/>
<dbReference type="PANTHER" id="PTHR34377:SF3">
    <property type="entry name" value="TETRATRICOPEPTIDE REPEAT (TPR)-LIKE SUPERFAMILY PROTEIN"/>
    <property type="match status" value="1"/>
</dbReference>
<name>A0A8K0DYG8_9ROSA</name>
<keyword evidence="7" id="KW-1185">Reference proteome</keyword>
<dbReference type="PANTHER" id="PTHR34377">
    <property type="entry name" value="TETRATRICOPEPTIDE REPEAT (TPR)-LIKE SUPERFAMILY PROTEIN"/>
    <property type="match status" value="1"/>
</dbReference>
<evidence type="ECO:0000256" key="2">
    <source>
        <dbReference type="ARBA" id="ARBA00022448"/>
    </source>
</evidence>
<feature type="region of interest" description="Disordered" evidence="4">
    <location>
        <begin position="69"/>
        <end position="109"/>
    </location>
</feature>
<feature type="compositionally biased region" description="Pro residues" evidence="4">
    <location>
        <begin position="69"/>
        <end position="82"/>
    </location>
</feature>
<evidence type="ECO:0000313" key="6">
    <source>
        <dbReference type="EMBL" id="KAF3436324.1"/>
    </source>
</evidence>
<evidence type="ECO:0000256" key="4">
    <source>
        <dbReference type="SAM" id="MobiDB-lite"/>
    </source>
</evidence>
<dbReference type="SMART" id="SM00499">
    <property type="entry name" value="AAI"/>
    <property type="match status" value="1"/>
</dbReference>
<dbReference type="GO" id="GO:0008289">
    <property type="term" value="F:lipid binding"/>
    <property type="evidence" value="ECO:0007669"/>
    <property type="project" value="UniProtKB-KW"/>
</dbReference>
<dbReference type="InterPro" id="IPR016140">
    <property type="entry name" value="Bifunc_inhib/LTP/seed_store"/>
</dbReference>
<evidence type="ECO:0000256" key="3">
    <source>
        <dbReference type="ARBA" id="ARBA00023121"/>
    </source>
</evidence>
<protein>
    <recommendedName>
        <fullName evidence="5">Bifunctional inhibitor/plant lipid transfer protein/seed storage helical domain-containing protein</fullName>
    </recommendedName>
</protein>
<organism evidence="6 7">
    <name type="scientific">Rhamnella rubrinervis</name>
    <dbReference type="NCBI Taxonomy" id="2594499"/>
    <lineage>
        <taxon>Eukaryota</taxon>
        <taxon>Viridiplantae</taxon>
        <taxon>Streptophyta</taxon>
        <taxon>Embryophyta</taxon>
        <taxon>Tracheophyta</taxon>
        <taxon>Spermatophyta</taxon>
        <taxon>Magnoliopsida</taxon>
        <taxon>eudicotyledons</taxon>
        <taxon>Gunneridae</taxon>
        <taxon>Pentapetalae</taxon>
        <taxon>rosids</taxon>
        <taxon>fabids</taxon>
        <taxon>Rosales</taxon>
        <taxon>Rhamnaceae</taxon>
        <taxon>rhamnoid group</taxon>
        <taxon>Rhamneae</taxon>
        <taxon>Rhamnella</taxon>
    </lineage>
</organism>
<keyword evidence="3" id="KW-0446">Lipid-binding</keyword>
<comment type="caution">
    <text evidence="6">The sequence shown here is derived from an EMBL/GenBank/DDBJ whole genome shotgun (WGS) entry which is preliminary data.</text>
</comment>
<evidence type="ECO:0000256" key="1">
    <source>
        <dbReference type="ARBA" id="ARBA00003211"/>
    </source>
</evidence>
<dbReference type="SUPFAM" id="SSF47699">
    <property type="entry name" value="Bifunctional inhibitor/lipid-transfer protein/seed storage 2S albumin"/>
    <property type="match status" value="1"/>
</dbReference>
<reference evidence="6" key="1">
    <citation type="submission" date="2020-03" db="EMBL/GenBank/DDBJ databases">
        <title>A high-quality chromosome-level genome assembly of a woody plant with both climbing and erect habits, Rhamnella rubrinervis.</title>
        <authorList>
            <person name="Lu Z."/>
            <person name="Yang Y."/>
            <person name="Zhu X."/>
            <person name="Sun Y."/>
        </authorList>
    </citation>
    <scope>NUCLEOTIDE SEQUENCE</scope>
    <source>
        <strain evidence="6">BYM</strain>
        <tissue evidence="6">Leaf</tissue>
    </source>
</reference>
<keyword evidence="2" id="KW-0813">Transport</keyword>
<dbReference type="AlphaFoldDB" id="A0A8K0DYG8"/>
<evidence type="ECO:0000259" key="5">
    <source>
        <dbReference type="SMART" id="SM00499"/>
    </source>
</evidence>
<accession>A0A8K0DYG8</accession>
<dbReference type="OrthoDB" id="1930534at2759"/>
<dbReference type="Proteomes" id="UP000796880">
    <property type="component" value="Unassembled WGS sequence"/>
</dbReference>